<keyword evidence="2" id="KW-0328">Glycosyltransferase</keyword>
<feature type="domain" description="Glycosyltransferase 2-like" evidence="1">
    <location>
        <begin position="21"/>
        <end position="199"/>
    </location>
</feature>
<gene>
    <name evidence="2" type="ORF">NOG11_13080</name>
</gene>
<dbReference type="Gene3D" id="3.90.550.10">
    <property type="entry name" value="Spore Coat Polysaccharide Biosynthesis Protein SpsA, Chain A"/>
    <property type="match status" value="1"/>
</dbReference>
<evidence type="ECO:0000313" key="3">
    <source>
        <dbReference type="Proteomes" id="UP001142610"/>
    </source>
</evidence>
<name>A0A9X2RIR1_9PROT</name>
<dbReference type="GO" id="GO:0016757">
    <property type="term" value="F:glycosyltransferase activity"/>
    <property type="evidence" value="ECO:0007669"/>
    <property type="project" value="UniProtKB-KW"/>
</dbReference>
<dbReference type="Proteomes" id="UP001142610">
    <property type="component" value="Unassembled WGS sequence"/>
</dbReference>
<dbReference type="EC" id="2.4.-.-" evidence="2"/>
<dbReference type="InterPro" id="IPR029044">
    <property type="entry name" value="Nucleotide-diphossugar_trans"/>
</dbReference>
<reference evidence="2" key="1">
    <citation type="submission" date="2022-07" db="EMBL/GenBank/DDBJ databases">
        <title>Parvularcula maris sp. nov., an algicidal bacterium isolated from seawater.</title>
        <authorList>
            <person name="Li F."/>
        </authorList>
    </citation>
    <scope>NUCLEOTIDE SEQUENCE</scope>
    <source>
        <strain evidence="2">BGMRC 0090</strain>
    </source>
</reference>
<dbReference type="PANTHER" id="PTHR43179">
    <property type="entry name" value="RHAMNOSYLTRANSFERASE WBBL"/>
    <property type="match status" value="1"/>
</dbReference>
<evidence type="ECO:0000313" key="2">
    <source>
        <dbReference type="EMBL" id="MCQ8186314.1"/>
    </source>
</evidence>
<organism evidence="2 3">
    <name type="scientific">Parvularcula maris</name>
    <dbReference type="NCBI Taxonomy" id="2965077"/>
    <lineage>
        <taxon>Bacteria</taxon>
        <taxon>Pseudomonadati</taxon>
        <taxon>Pseudomonadota</taxon>
        <taxon>Alphaproteobacteria</taxon>
        <taxon>Parvularculales</taxon>
        <taxon>Parvularculaceae</taxon>
        <taxon>Parvularcula</taxon>
    </lineage>
</organism>
<dbReference type="AlphaFoldDB" id="A0A9X2RIR1"/>
<dbReference type="PANTHER" id="PTHR43179:SF7">
    <property type="entry name" value="RHAMNOSYLTRANSFERASE WBBL"/>
    <property type="match status" value="1"/>
</dbReference>
<dbReference type="RefSeq" id="WP_256620222.1">
    <property type="nucleotide sequence ID" value="NZ_JANIBC010000016.1"/>
</dbReference>
<dbReference type="Pfam" id="PF00535">
    <property type="entry name" value="Glycos_transf_2"/>
    <property type="match status" value="1"/>
</dbReference>
<evidence type="ECO:0000259" key="1">
    <source>
        <dbReference type="Pfam" id="PF00535"/>
    </source>
</evidence>
<sequence length="350" mass="39693">MTPTNDETPRATIVVTPRERFGLARQSLESLFAETDTPFDLVYVDSGTPRKLKTWLEEQSKERGFTLASFPSILPPNRARNVGLERAKTDYVVFVDNDVIFSKGWLSALIECADEEGADVVAPLTCEGPEVHAVVHQAGGAYAQDKDDFFARPRGERAIVDQMTHHKERREALPALERQETGVCEFHCVLVRRSVFDKIGPLDEGMVATKEHMDLCMSVHQAGGKVFFEPKSVITYLFPTRQHAMQIADFPFFLVRWSPEWQRASLDHFREKWGLAEDEYFRSRYSKLGWRRREGVSKTLLKKAPVLGKNRKFVEFGAKFVDPLAACAAKALVWQQARTEGKARRTQSAG</sequence>
<proteinExistence type="predicted"/>
<keyword evidence="2" id="KW-0808">Transferase</keyword>
<dbReference type="SUPFAM" id="SSF53448">
    <property type="entry name" value="Nucleotide-diphospho-sugar transferases"/>
    <property type="match status" value="1"/>
</dbReference>
<comment type="caution">
    <text evidence="2">The sequence shown here is derived from an EMBL/GenBank/DDBJ whole genome shotgun (WGS) entry which is preliminary data.</text>
</comment>
<dbReference type="EMBL" id="JANIBC010000016">
    <property type="protein sequence ID" value="MCQ8186314.1"/>
    <property type="molecule type" value="Genomic_DNA"/>
</dbReference>
<protein>
    <submittedName>
        <fullName evidence="2">Glycosyltransferase</fullName>
        <ecNumber evidence="2">2.4.-.-</ecNumber>
    </submittedName>
</protein>
<keyword evidence="3" id="KW-1185">Reference proteome</keyword>
<dbReference type="InterPro" id="IPR001173">
    <property type="entry name" value="Glyco_trans_2-like"/>
</dbReference>
<accession>A0A9X2RIR1</accession>